<protein>
    <submittedName>
        <fullName evidence="1">Uncharacterized protein</fullName>
    </submittedName>
</protein>
<evidence type="ECO:0000313" key="2">
    <source>
        <dbReference type="Proteomes" id="UP000193648"/>
    </source>
</evidence>
<dbReference type="AlphaFoldDB" id="A0A1Y2GK11"/>
<sequence>MTSKDQHFLQTLTVLCLTRIPQNAALNDAYLESSYPLMLDLIAPLSMISLRNEMRLLLICLASGPWFPDLAKPELWIRTNDTMDIDGMLGEQQLVKAICGVQEGHEVLTRLQGNSEMLQSCQSFQSQKPKALRVMSTLPHCPELEIWRGHAILNTFKGKESNSQSRDEAQRLSFELKTAALDALIVLSTHCPEARSTVECAISSLNLDEEAEETKRALSYSVPIVIHLLKELFAALMLYQRQNVLRSNF</sequence>
<dbReference type="OrthoDB" id="10465314at2759"/>
<proteinExistence type="predicted"/>
<name>A0A1Y2GK11_9FUNG</name>
<dbReference type="RefSeq" id="XP_021879609.1">
    <property type="nucleotide sequence ID" value="XM_022019386.1"/>
</dbReference>
<dbReference type="Proteomes" id="UP000193648">
    <property type="component" value="Unassembled WGS sequence"/>
</dbReference>
<gene>
    <name evidence="1" type="ORF">BCR41DRAFT_110703</name>
</gene>
<dbReference type="EMBL" id="MCFF01000028">
    <property type="protein sequence ID" value="ORZ11294.1"/>
    <property type="molecule type" value="Genomic_DNA"/>
</dbReference>
<accession>A0A1Y2GK11</accession>
<keyword evidence="2" id="KW-1185">Reference proteome</keyword>
<dbReference type="GeneID" id="33561231"/>
<comment type="caution">
    <text evidence="1">The sequence shown here is derived from an EMBL/GenBank/DDBJ whole genome shotgun (WGS) entry which is preliminary data.</text>
</comment>
<dbReference type="InParanoid" id="A0A1Y2GK11"/>
<reference evidence="1 2" key="1">
    <citation type="submission" date="2016-07" db="EMBL/GenBank/DDBJ databases">
        <title>Pervasive Adenine N6-methylation of Active Genes in Fungi.</title>
        <authorList>
            <consortium name="DOE Joint Genome Institute"/>
            <person name="Mondo S.J."/>
            <person name="Dannebaum R.O."/>
            <person name="Kuo R.C."/>
            <person name="Labutti K."/>
            <person name="Haridas S."/>
            <person name="Kuo A."/>
            <person name="Salamov A."/>
            <person name="Ahrendt S.R."/>
            <person name="Lipzen A."/>
            <person name="Sullivan W."/>
            <person name="Andreopoulos W.B."/>
            <person name="Clum A."/>
            <person name="Lindquist E."/>
            <person name="Daum C."/>
            <person name="Ramamoorthy G.K."/>
            <person name="Gryganskyi A."/>
            <person name="Culley D."/>
            <person name="Magnuson J.K."/>
            <person name="James T.Y."/>
            <person name="O'Malley M.A."/>
            <person name="Stajich J.E."/>
            <person name="Spatafora J.W."/>
            <person name="Visel A."/>
            <person name="Grigoriev I.V."/>
        </authorList>
    </citation>
    <scope>NUCLEOTIDE SEQUENCE [LARGE SCALE GENOMIC DNA]</scope>
    <source>
        <strain evidence="1 2">NRRL 3116</strain>
    </source>
</reference>
<organism evidence="1 2">
    <name type="scientific">Lobosporangium transversale</name>
    <dbReference type="NCBI Taxonomy" id="64571"/>
    <lineage>
        <taxon>Eukaryota</taxon>
        <taxon>Fungi</taxon>
        <taxon>Fungi incertae sedis</taxon>
        <taxon>Mucoromycota</taxon>
        <taxon>Mortierellomycotina</taxon>
        <taxon>Mortierellomycetes</taxon>
        <taxon>Mortierellales</taxon>
        <taxon>Mortierellaceae</taxon>
        <taxon>Lobosporangium</taxon>
    </lineage>
</organism>
<evidence type="ECO:0000313" key="1">
    <source>
        <dbReference type="EMBL" id="ORZ11294.1"/>
    </source>
</evidence>